<dbReference type="PANTHER" id="PTHR43158">
    <property type="entry name" value="SKFA PEPTIDE EXPORT ATP-BINDING PROTEIN SKFE"/>
    <property type="match status" value="1"/>
</dbReference>
<proteinExistence type="predicted"/>
<dbReference type="GO" id="GO:0016887">
    <property type="term" value="F:ATP hydrolysis activity"/>
    <property type="evidence" value="ECO:0007669"/>
    <property type="project" value="InterPro"/>
</dbReference>
<keyword evidence="2" id="KW-0067">ATP-binding</keyword>
<dbReference type="SUPFAM" id="SSF52540">
    <property type="entry name" value="P-loop containing nucleoside triphosphate hydrolases"/>
    <property type="match status" value="1"/>
</dbReference>
<dbReference type="OrthoDB" id="9785229at2"/>
<keyword evidence="1" id="KW-0547">Nucleotide-binding</keyword>
<dbReference type="InterPro" id="IPR003593">
    <property type="entry name" value="AAA+_ATPase"/>
</dbReference>
<dbReference type="PANTHER" id="PTHR43158:SF2">
    <property type="entry name" value="SKFA PEPTIDE EXPORT ATP-BINDING PROTEIN SKFE"/>
    <property type="match status" value="1"/>
</dbReference>
<name>A0A1G9J460_9SPHI</name>
<evidence type="ECO:0000313" key="4">
    <source>
        <dbReference type="EMBL" id="SDL32102.1"/>
    </source>
</evidence>
<evidence type="ECO:0000259" key="3">
    <source>
        <dbReference type="PROSITE" id="PS50893"/>
    </source>
</evidence>
<sequence>MIHKLEIDGVLLEYGSRRILSDVYLKCETGKVSGLLGRNGNGKTSLMNIIFGSLVPNSKSVRFDGVSVPKAYSVPALLSYLPQFNFIPGSLTLKRVFADFNMDYSSFEKHFPEFKSALYSQVLGLSGGQRRLLELYVILKSKSKFVLLDEPFSHLSPLMIGGIKEHLEEEKKNKGILITDHLYRHVIDAADDLYLLAEENVHLIKHIADIERLGYAHLDH</sequence>
<organism evidence="4 5">
    <name type="scientific">Pedobacter steynii</name>
    <dbReference type="NCBI Taxonomy" id="430522"/>
    <lineage>
        <taxon>Bacteria</taxon>
        <taxon>Pseudomonadati</taxon>
        <taxon>Bacteroidota</taxon>
        <taxon>Sphingobacteriia</taxon>
        <taxon>Sphingobacteriales</taxon>
        <taxon>Sphingobacteriaceae</taxon>
        <taxon>Pedobacter</taxon>
    </lineage>
</organism>
<feature type="domain" description="ABC transporter" evidence="3">
    <location>
        <begin position="5"/>
        <end position="216"/>
    </location>
</feature>
<reference evidence="5" key="1">
    <citation type="submission" date="2016-10" db="EMBL/GenBank/DDBJ databases">
        <authorList>
            <person name="Varghese N."/>
            <person name="Submissions S."/>
        </authorList>
    </citation>
    <scope>NUCLEOTIDE SEQUENCE [LARGE SCALE GENOMIC DNA]</scope>
    <source>
        <strain evidence="5">DSM 19110</strain>
    </source>
</reference>
<evidence type="ECO:0000313" key="5">
    <source>
        <dbReference type="Proteomes" id="UP000183200"/>
    </source>
</evidence>
<dbReference type="Pfam" id="PF00005">
    <property type="entry name" value="ABC_tran"/>
    <property type="match status" value="1"/>
</dbReference>
<dbReference type="Gene3D" id="3.40.50.300">
    <property type="entry name" value="P-loop containing nucleotide triphosphate hydrolases"/>
    <property type="match status" value="1"/>
</dbReference>
<accession>A0A1G9J460</accession>
<gene>
    <name evidence="4" type="ORF">SAMN05421820_101140</name>
</gene>
<dbReference type="EMBL" id="FNGY01000001">
    <property type="protein sequence ID" value="SDL32102.1"/>
    <property type="molecule type" value="Genomic_DNA"/>
</dbReference>
<dbReference type="Proteomes" id="UP000183200">
    <property type="component" value="Unassembled WGS sequence"/>
</dbReference>
<evidence type="ECO:0000256" key="2">
    <source>
        <dbReference type="ARBA" id="ARBA00022840"/>
    </source>
</evidence>
<dbReference type="AlphaFoldDB" id="A0A1G9J460"/>
<dbReference type="InterPro" id="IPR003439">
    <property type="entry name" value="ABC_transporter-like_ATP-bd"/>
</dbReference>
<evidence type="ECO:0000256" key="1">
    <source>
        <dbReference type="ARBA" id="ARBA00022741"/>
    </source>
</evidence>
<keyword evidence="5" id="KW-1185">Reference proteome</keyword>
<dbReference type="GO" id="GO:0005524">
    <property type="term" value="F:ATP binding"/>
    <property type="evidence" value="ECO:0007669"/>
    <property type="project" value="UniProtKB-KW"/>
</dbReference>
<dbReference type="PROSITE" id="PS50893">
    <property type="entry name" value="ABC_TRANSPORTER_2"/>
    <property type="match status" value="1"/>
</dbReference>
<dbReference type="SMART" id="SM00382">
    <property type="entry name" value="AAA"/>
    <property type="match status" value="1"/>
</dbReference>
<protein>
    <submittedName>
        <fullName evidence="4">ABC-type lipopolysaccharide export system, ATPase component</fullName>
    </submittedName>
</protein>
<dbReference type="RefSeq" id="WP_074603993.1">
    <property type="nucleotide sequence ID" value="NZ_FNGY01000001.1"/>
</dbReference>
<dbReference type="InterPro" id="IPR027417">
    <property type="entry name" value="P-loop_NTPase"/>
</dbReference>